<keyword evidence="5" id="KW-1185">Reference proteome</keyword>
<organism evidence="4 5">
    <name type="scientific">Lachnellula suecica</name>
    <dbReference type="NCBI Taxonomy" id="602035"/>
    <lineage>
        <taxon>Eukaryota</taxon>
        <taxon>Fungi</taxon>
        <taxon>Dikarya</taxon>
        <taxon>Ascomycota</taxon>
        <taxon>Pezizomycotina</taxon>
        <taxon>Leotiomycetes</taxon>
        <taxon>Helotiales</taxon>
        <taxon>Lachnaceae</taxon>
        <taxon>Lachnellula</taxon>
    </lineage>
</organism>
<dbReference type="InterPro" id="IPR018535">
    <property type="entry name" value="DUF1996"/>
</dbReference>
<name>A0A8T9CDF7_9HELO</name>
<gene>
    <name evidence="4" type="ORF">LSUE1_G001238</name>
</gene>
<dbReference type="PANTHER" id="PTHR43662:SF3">
    <property type="entry name" value="DOMAIN PROTEIN, PUTATIVE (AFU_ORTHOLOGUE AFUA_6G11970)-RELATED"/>
    <property type="match status" value="1"/>
</dbReference>
<proteinExistence type="predicted"/>
<feature type="domain" description="WSC" evidence="3">
    <location>
        <begin position="357"/>
        <end position="454"/>
    </location>
</feature>
<comment type="caution">
    <text evidence="4">The sequence shown here is derived from an EMBL/GenBank/DDBJ whole genome shotgun (WGS) entry which is preliminary data.</text>
</comment>
<sequence>MRQNIATQLVLGLAFAATASAFFRLPCKSPLVTQRADPIVSPGKVSAHAHTIMGGNGFGFQMDFASTQASTCSSCTVLQDMSNYWVPTLYYKAQNGSFISVGQAGGATIYYLQRSDPTDANYPKLQAFPEGFRMLAGDPLLRNYSDTAEQNAVSFACLGTNSAQTNGFPSTKCPDGLRAQVFFPSCWNGIDLDSADHKSHVVYPSGSDHGSCPENFKHRLVSIFYEVIWNTPDFDDMWYGDGQPFVLANGDPTRFRYHGDFVNGWNVSTLQSAVDNCNDDSGVIEKCPYFDFATDNAAQACVIPPSIDDQVFGIMESLPGCNMPQEGPSKAVPQSCGATTQIGEPQLPYVDLTKSKGFAYVGCGTDPGGQPRTLQGSQINDNTGMTVEYCIDYCVSQGYIVAGLEFSTQCFCDNSIPTDRAAIPALVGNYGMPCSGHSDQICGGASLISLYQKCGESACANIELPFINGSVSALLAITPSAIETPSMTVGLSSSIPPLSTLVTSASRSSGEASLVASTPTLQATSEATAVGALSPTGSESSISTTSKTLIIHKTTEPAAGYTTVSSHHHDHTHTHHPSHPHTRRSSDISAHY</sequence>
<dbReference type="PANTHER" id="PTHR43662">
    <property type="match status" value="1"/>
</dbReference>
<dbReference type="PROSITE" id="PS51212">
    <property type="entry name" value="WSC"/>
    <property type="match status" value="1"/>
</dbReference>
<dbReference type="Proteomes" id="UP000469558">
    <property type="component" value="Unassembled WGS sequence"/>
</dbReference>
<feature type="chain" id="PRO_5035900553" evidence="2">
    <location>
        <begin position="22"/>
        <end position="592"/>
    </location>
</feature>
<evidence type="ECO:0000313" key="5">
    <source>
        <dbReference type="Proteomes" id="UP000469558"/>
    </source>
</evidence>
<evidence type="ECO:0000313" key="4">
    <source>
        <dbReference type="EMBL" id="TVY83581.1"/>
    </source>
</evidence>
<keyword evidence="2" id="KW-0732">Signal</keyword>
<dbReference type="InterPro" id="IPR002889">
    <property type="entry name" value="WSC_carb-bd"/>
</dbReference>
<evidence type="ECO:0000259" key="3">
    <source>
        <dbReference type="PROSITE" id="PS51212"/>
    </source>
</evidence>
<evidence type="ECO:0000256" key="2">
    <source>
        <dbReference type="SAM" id="SignalP"/>
    </source>
</evidence>
<dbReference type="Pfam" id="PF09362">
    <property type="entry name" value="DUF1996"/>
    <property type="match status" value="1"/>
</dbReference>
<dbReference type="OrthoDB" id="74764at2759"/>
<reference evidence="4 5" key="1">
    <citation type="submission" date="2018-05" db="EMBL/GenBank/DDBJ databases">
        <title>Genome sequencing and assembly of the regulated plant pathogen Lachnellula willkommii and related sister species for the development of diagnostic species identification markers.</title>
        <authorList>
            <person name="Giroux E."/>
            <person name="Bilodeau G."/>
        </authorList>
    </citation>
    <scope>NUCLEOTIDE SEQUENCE [LARGE SCALE GENOMIC DNA]</scope>
    <source>
        <strain evidence="4 5">CBS 268.59</strain>
    </source>
</reference>
<feature type="signal peptide" evidence="2">
    <location>
        <begin position="1"/>
        <end position="21"/>
    </location>
</feature>
<accession>A0A8T9CDF7</accession>
<dbReference type="AlphaFoldDB" id="A0A8T9CDF7"/>
<feature type="compositionally biased region" description="Basic residues" evidence="1">
    <location>
        <begin position="566"/>
        <end position="583"/>
    </location>
</feature>
<evidence type="ECO:0000256" key="1">
    <source>
        <dbReference type="SAM" id="MobiDB-lite"/>
    </source>
</evidence>
<protein>
    <submittedName>
        <fullName evidence="4">WSC domain-containing protein</fullName>
    </submittedName>
</protein>
<dbReference type="EMBL" id="QGMK01000176">
    <property type="protein sequence ID" value="TVY83581.1"/>
    <property type="molecule type" value="Genomic_DNA"/>
</dbReference>
<feature type="region of interest" description="Disordered" evidence="1">
    <location>
        <begin position="561"/>
        <end position="592"/>
    </location>
</feature>
<dbReference type="Pfam" id="PF01822">
    <property type="entry name" value="WSC"/>
    <property type="match status" value="1"/>
</dbReference>
<dbReference type="SMART" id="SM00321">
    <property type="entry name" value="WSC"/>
    <property type="match status" value="1"/>
</dbReference>